<keyword evidence="3 5" id="KW-1133">Transmembrane helix</keyword>
<evidence type="ECO:0000256" key="5">
    <source>
        <dbReference type="SAM" id="Phobius"/>
    </source>
</evidence>
<evidence type="ECO:0000313" key="7">
    <source>
        <dbReference type="EMBL" id="QDP97404.1"/>
    </source>
</evidence>
<keyword evidence="2 5" id="KW-0812">Transmembrane</keyword>
<keyword evidence="4 5" id="KW-0472">Membrane</keyword>
<protein>
    <submittedName>
        <fullName evidence="7">DUF1707 and DUF4870 domain-containing protein</fullName>
    </submittedName>
</protein>
<keyword evidence="8" id="KW-1185">Reference proteome</keyword>
<proteinExistence type="predicted"/>
<name>A0A516Q1V3_9ACTN</name>
<evidence type="ECO:0000256" key="4">
    <source>
        <dbReference type="ARBA" id="ARBA00023136"/>
    </source>
</evidence>
<dbReference type="OrthoDB" id="3734539at2"/>
<comment type="subcellular location">
    <subcellularLocation>
        <location evidence="1">Membrane</location>
        <topology evidence="1">Multi-pass membrane protein</topology>
    </subcellularLocation>
</comment>
<accession>A0A516Q1V3</accession>
<evidence type="ECO:0000256" key="2">
    <source>
        <dbReference type="ARBA" id="ARBA00022692"/>
    </source>
</evidence>
<evidence type="ECO:0000256" key="1">
    <source>
        <dbReference type="ARBA" id="ARBA00004141"/>
    </source>
</evidence>
<reference evidence="7 8" key="1">
    <citation type="submission" date="2019-07" db="EMBL/GenBank/DDBJ databases">
        <title>Microlunatus dokdonensis sp. nov. isolated from the rhizospheric soil of the wild plant Elymus tsukushiensis.</title>
        <authorList>
            <person name="Ghim S.-Y."/>
            <person name="Hwang Y.-J."/>
            <person name="Son J.-S."/>
            <person name="Shin J.-H."/>
        </authorList>
    </citation>
    <scope>NUCLEOTIDE SEQUENCE [LARGE SCALE GENOMIC DNA]</scope>
    <source>
        <strain evidence="7 8">KUDC0627</strain>
    </source>
</reference>
<evidence type="ECO:0000259" key="6">
    <source>
        <dbReference type="Pfam" id="PF08044"/>
    </source>
</evidence>
<dbReference type="InterPro" id="IPR012551">
    <property type="entry name" value="DUF1707_SHOCT-like"/>
</dbReference>
<feature type="transmembrane region" description="Helical" evidence="5">
    <location>
        <begin position="133"/>
        <end position="154"/>
    </location>
</feature>
<dbReference type="InterPro" id="IPR019109">
    <property type="entry name" value="MamF_MmsF"/>
</dbReference>
<feature type="domain" description="DUF1707" evidence="6">
    <location>
        <begin position="17"/>
        <end position="66"/>
    </location>
</feature>
<dbReference type="Proteomes" id="UP000319263">
    <property type="component" value="Chromosome"/>
</dbReference>
<sequence>MAAMSASYEHPTLRMPVTTEQRDRAAEHLQGLYAEGRITEEEFDRRIGQVLGAENRKQLNDAFYGLVEVPTAAPTTNYYPAASTYSRTPASRVEPSPGGALAHFSALFTGMIIGPAIGYAVSKPGSIARKESAKAFNFQLISLIGLIIGGTLTAVTNWGIINFLVGLGTLAWFILTIVGGVKAAQGADWQNPVKKVIKLDVLPEK</sequence>
<feature type="transmembrane region" description="Helical" evidence="5">
    <location>
        <begin position="100"/>
        <end position="121"/>
    </location>
</feature>
<organism evidence="7 8">
    <name type="scientific">Microlunatus elymi</name>
    <dbReference type="NCBI Taxonomy" id="2596828"/>
    <lineage>
        <taxon>Bacteria</taxon>
        <taxon>Bacillati</taxon>
        <taxon>Actinomycetota</taxon>
        <taxon>Actinomycetes</taxon>
        <taxon>Propionibacteriales</taxon>
        <taxon>Propionibacteriaceae</taxon>
        <taxon>Microlunatus</taxon>
    </lineage>
</organism>
<dbReference type="Pfam" id="PF09685">
    <property type="entry name" value="MamF_MmsF"/>
    <property type="match status" value="1"/>
</dbReference>
<evidence type="ECO:0000256" key="3">
    <source>
        <dbReference type="ARBA" id="ARBA00022989"/>
    </source>
</evidence>
<evidence type="ECO:0000313" key="8">
    <source>
        <dbReference type="Proteomes" id="UP000319263"/>
    </source>
</evidence>
<dbReference type="EMBL" id="CP041692">
    <property type="protein sequence ID" value="QDP97404.1"/>
    <property type="molecule type" value="Genomic_DNA"/>
</dbReference>
<dbReference type="KEGG" id="mik:FOE78_17070"/>
<feature type="transmembrane region" description="Helical" evidence="5">
    <location>
        <begin position="160"/>
        <end position="181"/>
    </location>
</feature>
<gene>
    <name evidence="7" type="ORF">FOE78_17070</name>
</gene>
<dbReference type="Pfam" id="PF08044">
    <property type="entry name" value="DUF1707"/>
    <property type="match status" value="1"/>
</dbReference>
<dbReference type="AlphaFoldDB" id="A0A516Q1V3"/>